<evidence type="ECO:0000256" key="4">
    <source>
        <dbReference type="ARBA" id="ARBA00022692"/>
    </source>
</evidence>
<accession>A0A9Q9PBF3</accession>
<comment type="subcellular location">
    <subcellularLocation>
        <location evidence="1">Membrane</location>
        <topology evidence="1">Multi-pass membrane protein</topology>
    </subcellularLocation>
</comment>
<evidence type="ECO:0000313" key="13">
    <source>
        <dbReference type="Proteomes" id="UP001062223"/>
    </source>
</evidence>
<feature type="transmembrane region" description="Helical" evidence="10">
    <location>
        <begin position="667"/>
        <end position="689"/>
    </location>
</feature>
<dbReference type="InterPro" id="IPR017871">
    <property type="entry name" value="ABC_transporter-like_CS"/>
</dbReference>
<dbReference type="EMBL" id="CP106879">
    <property type="protein sequence ID" value="UYC82337.1"/>
    <property type="molecule type" value="Genomic_DNA"/>
</dbReference>
<keyword evidence="7 10" id="KW-1133">Transmembrane helix</keyword>
<dbReference type="CDD" id="cd16914">
    <property type="entry name" value="EcfT"/>
    <property type="match status" value="1"/>
</dbReference>
<feature type="region of interest" description="Disordered" evidence="9">
    <location>
        <begin position="539"/>
        <end position="614"/>
    </location>
</feature>
<evidence type="ECO:0000313" key="12">
    <source>
        <dbReference type="EMBL" id="UYC82337.1"/>
    </source>
</evidence>
<comment type="similarity">
    <text evidence="2">Belongs to the ABC transporter superfamily.</text>
</comment>
<feature type="transmembrane region" description="Helical" evidence="10">
    <location>
        <begin position="748"/>
        <end position="767"/>
    </location>
</feature>
<dbReference type="SMART" id="SM00382">
    <property type="entry name" value="AAA"/>
    <property type="match status" value="2"/>
</dbReference>
<organism evidence="12 13">
    <name type="scientific">Curtobacterium poinsettiae</name>
    <dbReference type="NCBI Taxonomy" id="159612"/>
    <lineage>
        <taxon>Bacteria</taxon>
        <taxon>Bacillati</taxon>
        <taxon>Actinomycetota</taxon>
        <taxon>Actinomycetes</taxon>
        <taxon>Micrococcales</taxon>
        <taxon>Microbacteriaceae</taxon>
        <taxon>Curtobacterium</taxon>
    </lineage>
</organism>
<feature type="domain" description="ABC transporter" evidence="11">
    <location>
        <begin position="21"/>
        <end position="268"/>
    </location>
</feature>
<evidence type="ECO:0000256" key="8">
    <source>
        <dbReference type="ARBA" id="ARBA00023136"/>
    </source>
</evidence>
<keyword evidence="4 10" id="KW-0812">Transmembrane</keyword>
<dbReference type="RefSeq" id="WP_262137291.1">
    <property type="nucleotide sequence ID" value="NZ_CP106879.1"/>
</dbReference>
<dbReference type="Pfam" id="PF00005">
    <property type="entry name" value="ABC_tran"/>
    <property type="match status" value="2"/>
</dbReference>
<dbReference type="SUPFAM" id="SSF52540">
    <property type="entry name" value="P-loop containing nucleoside triphosphate hydrolases"/>
    <property type="match status" value="2"/>
</dbReference>
<evidence type="ECO:0000256" key="1">
    <source>
        <dbReference type="ARBA" id="ARBA00004141"/>
    </source>
</evidence>
<dbReference type="AlphaFoldDB" id="A0A9Q9PBF3"/>
<evidence type="ECO:0000256" key="3">
    <source>
        <dbReference type="ARBA" id="ARBA00022448"/>
    </source>
</evidence>
<evidence type="ECO:0000256" key="2">
    <source>
        <dbReference type="ARBA" id="ARBA00005417"/>
    </source>
</evidence>
<keyword evidence="8 10" id="KW-0472">Membrane</keyword>
<evidence type="ECO:0000256" key="7">
    <source>
        <dbReference type="ARBA" id="ARBA00022989"/>
    </source>
</evidence>
<dbReference type="CDD" id="cd03225">
    <property type="entry name" value="ABC_cobalt_CbiO_domain1"/>
    <property type="match status" value="2"/>
</dbReference>
<feature type="transmembrane region" description="Helical" evidence="10">
    <location>
        <begin position="837"/>
        <end position="860"/>
    </location>
</feature>
<feature type="transmembrane region" description="Helical" evidence="10">
    <location>
        <begin position="627"/>
        <end position="660"/>
    </location>
</feature>
<name>A0A9Q9PBF3_9MICO</name>
<dbReference type="InterPro" id="IPR027417">
    <property type="entry name" value="P-loop_NTPase"/>
</dbReference>
<dbReference type="InterPro" id="IPR003593">
    <property type="entry name" value="AAA+_ATPase"/>
</dbReference>
<dbReference type="GO" id="GO:0042626">
    <property type="term" value="F:ATPase-coupled transmembrane transporter activity"/>
    <property type="evidence" value="ECO:0007669"/>
    <property type="project" value="TreeGrafter"/>
</dbReference>
<dbReference type="PROSITE" id="PS00211">
    <property type="entry name" value="ABC_TRANSPORTER_1"/>
    <property type="match status" value="2"/>
</dbReference>
<keyword evidence="6 12" id="KW-0067">ATP-binding</keyword>
<gene>
    <name evidence="12" type="ORF">OE229_07705</name>
</gene>
<reference evidence="12" key="1">
    <citation type="submission" date="2022-09" db="EMBL/GenBank/DDBJ databases">
        <title>Taxonomy of Curtobacterium flaccumfaciens.</title>
        <authorList>
            <person name="Osdaghi E."/>
            <person name="Taghavi S.M."/>
            <person name="Hamidizade M."/>
            <person name="Abachi H."/>
            <person name="Fazliarab A."/>
            <person name="Baeyen S."/>
            <person name="Portier P."/>
            <person name="Van Vaerenbergh J."/>
            <person name="Jacques M.-A."/>
        </authorList>
    </citation>
    <scope>NUCLEOTIDE SEQUENCE</scope>
    <source>
        <strain evidence="12">AGQB46</strain>
    </source>
</reference>
<dbReference type="GO" id="GO:0005524">
    <property type="term" value="F:ATP binding"/>
    <property type="evidence" value="ECO:0007669"/>
    <property type="project" value="UniProtKB-KW"/>
</dbReference>
<keyword evidence="3" id="KW-0813">Transport</keyword>
<dbReference type="PANTHER" id="PTHR43553:SF24">
    <property type="entry name" value="ENERGY-COUPLING FACTOR TRANSPORTER ATP-BINDING PROTEIN ECFA1"/>
    <property type="match status" value="1"/>
</dbReference>
<keyword evidence="5" id="KW-0547">Nucleotide-binding</keyword>
<dbReference type="GO" id="GO:0043190">
    <property type="term" value="C:ATP-binding cassette (ABC) transporter complex"/>
    <property type="evidence" value="ECO:0007669"/>
    <property type="project" value="TreeGrafter"/>
</dbReference>
<feature type="region of interest" description="Disordered" evidence="9">
    <location>
        <begin position="274"/>
        <end position="301"/>
    </location>
</feature>
<evidence type="ECO:0000256" key="10">
    <source>
        <dbReference type="SAM" id="Phobius"/>
    </source>
</evidence>
<dbReference type="Proteomes" id="UP001062223">
    <property type="component" value="Chromosome"/>
</dbReference>
<feature type="compositionally biased region" description="Low complexity" evidence="9">
    <location>
        <begin position="574"/>
        <end position="601"/>
    </location>
</feature>
<evidence type="ECO:0000256" key="5">
    <source>
        <dbReference type="ARBA" id="ARBA00022741"/>
    </source>
</evidence>
<sequence>MPAPSATSPSTGGDAGAGAGVRGARIVFRGWGWRYPERDAWAVRDVDLTVEPGERVAVVGPSGAGKSTLLRAVAGVLPDEPDATDDTAASVQGALLVDEADPRAVRGRVGLVMQDPEAHTVMSRVGDDVAFGCENAGVSRDETWARVRTALDVVGLDLPLDRSTAQLSGGQRQRLALAGVLAMRPGALVLDEPCANLDPDGVAQVHDAVRALLDETGATLLVVEHRIGTWLDLVDRLVLLEPGGGVVADGPPARVLVDHGEALTAAGVWVPGAEPARGSARGRRRASGRAGEVPGASGGATAAFRPLGEGVLGEGVLDEGTAVLLEARGLGTARGKRAVGNGIDLGLRAGQVLAVTGPNGVGKSTLGLTLAGLLPPAAGQLRATDTLADGIGAAPHAWTSRELAARIGTVFQDPEHQFVARSVREEVEAGPRALGAADAAERAILLLDEFGLARLADANPFTLSGGEQRRLAIAAVIAARPPVVVLDEPTSGQDRATWQAVVGRLGALADAGTAVVAVTHDRDLVRALDADEVVLGPDGVRTVGRDQGPSVATIPETGPTVGIRPGPPDRTDTAARTAGTAETARTAGTAGTDATAGTNATHRTNPVRRPLPVRAPGIPGVQPVASLIGVLALGVCLVLSLDVVSAAVALALELALLPLLRLPVRTLLLRLAPVLVAVPLTAVSIALYGRPSGREWFDLGFAHVTDGSLTLASATALRVLAVGVPAIALFVRIDPTDLADGLAQVLRLPARFVLGALAAVRMMTLLVDDWRQLAMARRARGLADSGRLRRGATMAFALLVLALRRATTLAVAMESRGFGAPGRRTWARVARFAGPEWAMVAALVGIGVVSITVAVSVGTWRA</sequence>
<evidence type="ECO:0000259" key="11">
    <source>
        <dbReference type="PROSITE" id="PS50893"/>
    </source>
</evidence>
<proteinExistence type="inferred from homology"/>
<dbReference type="Pfam" id="PF02361">
    <property type="entry name" value="CbiQ"/>
    <property type="match status" value="1"/>
</dbReference>
<dbReference type="PROSITE" id="PS50893">
    <property type="entry name" value="ABC_TRANSPORTER_2"/>
    <property type="match status" value="2"/>
</dbReference>
<dbReference type="KEGG" id="cpoi:OE229_07705"/>
<dbReference type="InterPro" id="IPR003339">
    <property type="entry name" value="ABC/ECF_trnsptr_transmembrane"/>
</dbReference>
<protein>
    <submittedName>
        <fullName evidence="12">ATP-binding cassette domain-containing protein</fullName>
    </submittedName>
</protein>
<evidence type="ECO:0000256" key="9">
    <source>
        <dbReference type="SAM" id="MobiDB-lite"/>
    </source>
</evidence>
<dbReference type="Gene3D" id="3.40.50.300">
    <property type="entry name" value="P-loop containing nucleotide triphosphate hydrolases"/>
    <property type="match status" value="2"/>
</dbReference>
<dbReference type="InterPro" id="IPR003439">
    <property type="entry name" value="ABC_transporter-like_ATP-bd"/>
</dbReference>
<feature type="domain" description="ABC transporter" evidence="11">
    <location>
        <begin position="325"/>
        <end position="563"/>
    </location>
</feature>
<dbReference type="InterPro" id="IPR015856">
    <property type="entry name" value="ABC_transpr_CbiO/EcfA_su"/>
</dbReference>
<evidence type="ECO:0000256" key="6">
    <source>
        <dbReference type="ARBA" id="ARBA00022840"/>
    </source>
</evidence>
<dbReference type="PANTHER" id="PTHR43553">
    <property type="entry name" value="HEAVY METAL TRANSPORTER"/>
    <property type="match status" value="1"/>
</dbReference>
<dbReference type="GO" id="GO:0016887">
    <property type="term" value="F:ATP hydrolysis activity"/>
    <property type="evidence" value="ECO:0007669"/>
    <property type="project" value="InterPro"/>
</dbReference>
<dbReference type="InterPro" id="IPR050095">
    <property type="entry name" value="ECF_ABC_transporter_ATP-bd"/>
</dbReference>